<comment type="caution">
    <text evidence="3">Lacks conserved residue(s) required for the propagation of feature annotation.</text>
</comment>
<dbReference type="GO" id="GO:1902201">
    <property type="term" value="P:negative regulation of bacterial-type flagellum-dependent cell motility"/>
    <property type="evidence" value="ECO:0007669"/>
    <property type="project" value="TreeGrafter"/>
</dbReference>
<dbReference type="PANTHER" id="PTHR45138">
    <property type="entry name" value="REGULATORY COMPONENTS OF SENSORY TRANSDUCTION SYSTEM"/>
    <property type="match status" value="1"/>
</dbReference>
<dbReference type="InterPro" id="IPR000160">
    <property type="entry name" value="GGDEF_dom"/>
</dbReference>
<dbReference type="Gene3D" id="3.30.70.270">
    <property type="match status" value="1"/>
</dbReference>
<dbReference type="EMBL" id="FWZU01000003">
    <property type="protein sequence ID" value="SMF14309.1"/>
    <property type="molecule type" value="Genomic_DNA"/>
</dbReference>
<dbReference type="FunFam" id="3.30.70.270:FF:000001">
    <property type="entry name" value="Diguanylate cyclase domain protein"/>
    <property type="match status" value="1"/>
</dbReference>
<dbReference type="InterPro" id="IPR029787">
    <property type="entry name" value="Nucleotide_cyclase"/>
</dbReference>
<dbReference type="NCBIfam" id="TIGR00254">
    <property type="entry name" value="GGDEF"/>
    <property type="match status" value="1"/>
</dbReference>
<reference evidence="7" key="1">
    <citation type="submission" date="2017-04" db="EMBL/GenBank/DDBJ databases">
        <authorList>
            <person name="Varghese N."/>
            <person name="Submissions S."/>
        </authorList>
    </citation>
    <scope>NUCLEOTIDE SEQUENCE [LARGE SCALE GENOMIC DNA]</scope>
    <source>
        <strain evidence="7">K3S</strain>
    </source>
</reference>
<dbReference type="SMART" id="SM00448">
    <property type="entry name" value="REC"/>
    <property type="match status" value="2"/>
</dbReference>
<dbReference type="CDD" id="cd01949">
    <property type="entry name" value="GGDEF"/>
    <property type="match status" value="1"/>
</dbReference>
<dbReference type="InterPro" id="IPR001789">
    <property type="entry name" value="Sig_transdc_resp-reg_receiver"/>
</dbReference>
<keyword evidence="7" id="KW-1185">Reference proteome</keyword>
<name>A0A1X7DF18_9BACT</name>
<dbReference type="Proteomes" id="UP000192906">
    <property type="component" value="Unassembled WGS sequence"/>
</dbReference>
<dbReference type="RefSeq" id="WP_085101435.1">
    <property type="nucleotide sequence ID" value="NZ_FWZU01000003.1"/>
</dbReference>
<comment type="catalytic activity">
    <reaction evidence="2">
        <text>2 GTP = 3',3'-c-di-GMP + 2 diphosphate</text>
        <dbReference type="Rhea" id="RHEA:24898"/>
        <dbReference type="ChEBI" id="CHEBI:33019"/>
        <dbReference type="ChEBI" id="CHEBI:37565"/>
        <dbReference type="ChEBI" id="CHEBI:58805"/>
        <dbReference type="EC" id="2.7.7.65"/>
    </reaction>
</comment>
<dbReference type="Gene3D" id="3.40.50.2300">
    <property type="match status" value="2"/>
</dbReference>
<dbReference type="SUPFAM" id="SSF55073">
    <property type="entry name" value="Nucleotide cyclase"/>
    <property type="match status" value="1"/>
</dbReference>
<evidence type="ECO:0000259" key="4">
    <source>
        <dbReference type="PROSITE" id="PS50110"/>
    </source>
</evidence>
<dbReference type="PANTHER" id="PTHR45138:SF9">
    <property type="entry name" value="DIGUANYLATE CYCLASE DGCM-RELATED"/>
    <property type="match status" value="1"/>
</dbReference>
<dbReference type="STRING" id="1519643.SAMN06295933_1806"/>
<dbReference type="Pfam" id="PF00072">
    <property type="entry name" value="Response_reg"/>
    <property type="match status" value="1"/>
</dbReference>
<dbReference type="EC" id="2.7.7.65" evidence="1"/>
<keyword evidence="3" id="KW-0597">Phosphoprotein</keyword>
<feature type="domain" description="Response regulatory" evidence="4">
    <location>
        <begin position="122"/>
        <end position="239"/>
    </location>
</feature>
<dbReference type="Pfam" id="PF00990">
    <property type="entry name" value="GGDEF"/>
    <property type="match status" value="1"/>
</dbReference>
<dbReference type="AlphaFoldDB" id="A0A1X7DF18"/>
<dbReference type="GO" id="GO:0000160">
    <property type="term" value="P:phosphorelay signal transduction system"/>
    <property type="evidence" value="ECO:0007669"/>
    <property type="project" value="InterPro"/>
</dbReference>
<evidence type="ECO:0000259" key="5">
    <source>
        <dbReference type="PROSITE" id="PS50887"/>
    </source>
</evidence>
<proteinExistence type="predicted"/>
<organism evidence="6 7">
    <name type="scientific">Desulfovibrio gilichinskyi</name>
    <dbReference type="NCBI Taxonomy" id="1519643"/>
    <lineage>
        <taxon>Bacteria</taxon>
        <taxon>Pseudomonadati</taxon>
        <taxon>Thermodesulfobacteriota</taxon>
        <taxon>Desulfovibrionia</taxon>
        <taxon>Desulfovibrionales</taxon>
        <taxon>Desulfovibrionaceae</taxon>
        <taxon>Desulfovibrio</taxon>
    </lineage>
</organism>
<dbReference type="GO" id="GO:0043709">
    <property type="term" value="P:cell adhesion involved in single-species biofilm formation"/>
    <property type="evidence" value="ECO:0007669"/>
    <property type="project" value="TreeGrafter"/>
</dbReference>
<gene>
    <name evidence="6" type="ORF">SAMN06295933_1806</name>
</gene>
<feature type="domain" description="Response regulatory" evidence="4">
    <location>
        <begin position="3"/>
        <end position="115"/>
    </location>
</feature>
<evidence type="ECO:0000256" key="3">
    <source>
        <dbReference type="PROSITE-ProRule" id="PRU00169"/>
    </source>
</evidence>
<accession>A0A1X7DF18</accession>
<dbReference type="InterPro" id="IPR043128">
    <property type="entry name" value="Rev_trsase/Diguanyl_cyclase"/>
</dbReference>
<dbReference type="GO" id="GO:0005886">
    <property type="term" value="C:plasma membrane"/>
    <property type="evidence" value="ECO:0007669"/>
    <property type="project" value="TreeGrafter"/>
</dbReference>
<dbReference type="SMART" id="SM00267">
    <property type="entry name" value="GGDEF"/>
    <property type="match status" value="1"/>
</dbReference>
<dbReference type="PROSITE" id="PS50110">
    <property type="entry name" value="RESPONSE_REGULATORY"/>
    <property type="match status" value="2"/>
</dbReference>
<dbReference type="OrthoDB" id="9778432at2"/>
<dbReference type="InterPro" id="IPR011006">
    <property type="entry name" value="CheY-like_superfamily"/>
</dbReference>
<dbReference type="GO" id="GO:0052621">
    <property type="term" value="F:diguanylate cyclase activity"/>
    <property type="evidence" value="ECO:0007669"/>
    <property type="project" value="UniProtKB-EC"/>
</dbReference>
<evidence type="ECO:0000256" key="1">
    <source>
        <dbReference type="ARBA" id="ARBA00012528"/>
    </source>
</evidence>
<evidence type="ECO:0000313" key="6">
    <source>
        <dbReference type="EMBL" id="SMF14309.1"/>
    </source>
</evidence>
<sequence length="414" mass="46656">MGKVLIIDSSKATALFLKRTLEQADFVCDTAPSLEQAAILISQNKYFVGLCSLIFDGHEAGEGIDLLVANKIPAIVVTASLDDDQLREILKKNIIDYVLKRKEHSEYIVRIVKRVYNNRNTKVMVVDDSSTMRRWISAILIRQGLTVIQAENGAAACKLFAANSDIKLILTDYTMPEMDGQELTAKLRLLRHMDELSIIVLSSDENSRTAPLFLKTGANDFIHKSASIEEILCRVNSNLEIMELLEESRNRANRDFLTGMWNRRYFFENAFSLFEESEDNGTPLSVALLDIDHFKNVNDNYGHDVGDLVLKDFSSKIVEYFGEKGLCSRFGGEEFTVLIHGVDSTELESYVDGFREIIEISSLPYRREKLKFTVSIGVTSNITLGLDGMINRADVMLYEAKTSGRNKVVFDNES</sequence>
<evidence type="ECO:0000313" key="7">
    <source>
        <dbReference type="Proteomes" id="UP000192906"/>
    </source>
</evidence>
<evidence type="ECO:0000256" key="2">
    <source>
        <dbReference type="ARBA" id="ARBA00034247"/>
    </source>
</evidence>
<feature type="domain" description="GGDEF" evidence="5">
    <location>
        <begin position="282"/>
        <end position="413"/>
    </location>
</feature>
<dbReference type="PROSITE" id="PS50887">
    <property type="entry name" value="GGDEF"/>
    <property type="match status" value="1"/>
</dbReference>
<dbReference type="SUPFAM" id="SSF52172">
    <property type="entry name" value="CheY-like"/>
    <property type="match status" value="2"/>
</dbReference>
<protein>
    <recommendedName>
        <fullName evidence="1">diguanylate cyclase</fullName>
        <ecNumber evidence="1">2.7.7.65</ecNumber>
    </recommendedName>
</protein>
<feature type="modified residue" description="4-aspartylphosphate" evidence="3">
    <location>
        <position position="172"/>
    </location>
</feature>
<dbReference type="InterPro" id="IPR050469">
    <property type="entry name" value="Diguanylate_Cyclase"/>
</dbReference>